<evidence type="ECO:0000313" key="2">
    <source>
        <dbReference type="EMBL" id="CAB4867558.1"/>
    </source>
</evidence>
<reference evidence="2" key="1">
    <citation type="submission" date="2020-05" db="EMBL/GenBank/DDBJ databases">
        <authorList>
            <person name="Chiriac C."/>
            <person name="Salcher M."/>
            <person name="Ghai R."/>
            <person name="Kavagutti S V."/>
        </authorList>
    </citation>
    <scope>NUCLEOTIDE SEQUENCE</scope>
</reference>
<protein>
    <submittedName>
        <fullName evidence="2">Unannotated protein</fullName>
    </submittedName>
</protein>
<dbReference type="NCBIfam" id="TIGR01444">
    <property type="entry name" value="fkbM_fam"/>
    <property type="match status" value="1"/>
</dbReference>
<dbReference type="AlphaFoldDB" id="A0A6J7DE87"/>
<name>A0A6J7DE87_9ZZZZ</name>
<dbReference type="InterPro" id="IPR029063">
    <property type="entry name" value="SAM-dependent_MTases_sf"/>
</dbReference>
<organism evidence="2">
    <name type="scientific">freshwater metagenome</name>
    <dbReference type="NCBI Taxonomy" id="449393"/>
    <lineage>
        <taxon>unclassified sequences</taxon>
        <taxon>metagenomes</taxon>
        <taxon>ecological metagenomes</taxon>
    </lineage>
</organism>
<dbReference type="InterPro" id="IPR006342">
    <property type="entry name" value="FkbM_mtfrase"/>
</dbReference>
<evidence type="ECO:0000259" key="1">
    <source>
        <dbReference type="Pfam" id="PF05050"/>
    </source>
</evidence>
<dbReference type="EMBL" id="CAFBLM010000020">
    <property type="protein sequence ID" value="CAB4867558.1"/>
    <property type="molecule type" value="Genomic_DNA"/>
</dbReference>
<accession>A0A6J7DE87</accession>
<sequence>MPTNSSITRIQRGVRHRISRIIAPRSSEELARSRAYYPQQESCQIPYLWFLFSRFLGERESGTFVEVGAYDGTFVSNTWGLAERGWNGFMLEPVPYLAERCRANHSTHPHIEVIESAIGAPGTDSITLKLAGTLTTGNADVFAEYSTIDWASDALTTSQVVVPCQTLNDFLDSRSIVEGFEVLVVDVEGLETEVFAGFDLSKWRPRLLIIELADTHPDLSTTAGKDAQLGLHILDSGYHIVFKDCINTVFVRRDVWMEAVAQA</sequence>
<dbReference type="Gene3D" id="3.40.50.150">
    <property type="entry name" value="Vaccinia Virus protein VP39"/>
    <property type="match status" value="1"/>
</dbReference>
<dbReference type="SUPFAM" id="SSF53335">
    <property type="entry name" value="S-adenosyl-L-methionine-dependent methyltransferases"/>
    <property type="match status" value="1"/>
</dbReference>
<feature type="domain" description="Methyltransferase FkbM" evidence="1">
    <location>
        <begin position="66"/>
        <end position="217"/>
    </location>
</feature>
<dbReference type="Pfam" id="PF05050">
    <property type="entry name" value="Methyltransf_21"/>
    <property type="match status" value="1"/>
</dbReference>
<gene>
    <name evidence="2" type="ORF">UFOPK3401_00611</name>
</gene>
<proteinExistence type="predicted"/>